<keyword evidence="6 9" id="KW-0479">Metal-binding</keyword>
<dbReference type="GO" id="GO:0004309">
    <property type="term" value="F:exopolyphosphatase activity"/>
    <property type="evidence" value="ECO:0007669"/>
    <property type="project" value="TreeGrafter"/>
</dbReference>
<dbReference type="PANTHER" id="PTHR30457:SF12">
    <property type="entry name" value="5'_3'-NUCLEOTIDASE SURE"/>
    <property type="match status" value="1"/>
</dbReference>
<evidence type="ECO:0000256" key="6">
    <source>
        <dbReference type="ARBA" id="ARBA00022723"/>
    </source>
</evidence>
<feature type="binding site" evidence="9">
    <location>
        <position position="96"/>
    </location>
    <ligand>
        <name>a divalent metal cation</name>
        <dbReference type="ChEBI" id="CHEBI:60240"/>
    </ligand>
</feature>
<evidence type="ECO:0000256" key="9">
    <source>
        <dbReference type="HAMAP-Rule" id="MF_00060"/>
    </source>
</evidence>
<dbReference type="GO" id="GO:0046872">
    <property type="term" value="F:metal ion binding"/>
    <property type="evidence" value="ECO:0007669"/>
    <property type="project" value="UniProtKB-UniRule"/>
</dbReference>
<evidence type="ECO:0000256" key="1">
    <source>
        <dbReference type="ARBA" id="ARBA00000815"/>
    </source>
</evidence>
<comment type="cofactor">
    <cofactor evidence="9">
        <name>a divalent metal cation</name>
        <dbReference type="ChEBI" id="CHEBI:60240"/>
    </cofactor>
    <text evidence="9">Binds 1 divalent metal cation per subunit.</text>
</comment>
<dbReference type="FunFam" id="3.40.1210.10:FF:000001">
    <property type="entry name" value="5'/3'-nucleotidase SurE"/>
    <property type="match status" value="1"/>
</dbReference>
<feature type="domain" description="Survival protein SurE-like phosphatase/nucleotidase" evidence="10">
    <location>
        <begin position="3"/>
        <end position="190"/>
    </location>
</feature>
<dbReference type="Gene3D" id="3.40.1210.10">
    <property type="entry name" value="Survival protein SurE-like phosphatase/nucleotidase"/>
    <property type="match status" value="1"/>
</dbReference>
<dbReference type="RefSeq" id="WP_066824075.1">
    <property type="nucleotide sequence ID" value="NZ_LTBA01000010.1"/>
</dbReference>
<gene>
    <name evidence="9 11" type="primary">surE</name>
    <name evidence="11" type="ORF">CLTEP_12290</name>
</gene>
<proteinExistence type="inferred from homology"/>
<sequence>MKILISNDDGIYAKGIYSLAKALETDHEITIVAPDTQRSASSHSITLTDSLLAKEVKLDGLNCKAYSLNGTPADCVRVGINALTDCNIDLVVSGINRGLNLGTDVLYSGTVSVAVEAAINKIPSIAFSMQIKDDIESYEVASKYASKIVKIAENMRLHLSDDIVLNVNIPLMKGKEIKGIKICSIGRVKYDAAYQKIKDENGNIIIKLNDTLNPYVTQNTDTHYLREGYVTITPLHYDLTNFKLINEVEKWFY</sequence>
<dbReference type="InterPro" id="IPR030048">
    <property type="entry name" value="SurE"/>
</dbReference>
<dbReference type="NCBIfam" id="NF010543">
    <property type="entry name" value="PRK13933.1"/>
    <property type="match status" value="1"/>
</dbReference>
<feature type="binding site" evidence="9">
    <location>
        <position position="9"/>
    </location>
    <ligand>
        <name>a divalent metal cation</name>
        <dbReference type="ChEBI" id="CHEBI:60240"/>
    </ligand>
</feature>
<dbReference type="EC" id="3.1.3.5" evidence="9"/>
<comment type="function">
    <text evidence="9">Nucleotidase that shows phosphatase activity on nucleoside 5'-monophosphates.</text>
</comment>
<dbReference type="GO" id="GO:0000166">
    <property type="term" value="F:nucleotide binding"/>
    <property type="evidence" value="ECO:0007669"/>
    <property type="project" value="UniProtKB-KW"/>
</dbReference>
<evidence type="ECO:0000256" key="8">
    <source>
        <dbReference type="ARBA" id="ARBA00022801"/>
    </source>
</evidence>
<dbReference type="PATRIC" id="fig|1121338.3.peg.1264"/>
<accession>A0A151B4B7</accession>
<keyword evidence="5 9" id="KW-0963">Cytoplasm</keyword>
<evidence type="ECO:0000259" key="10">
    <source>
        <dbReference type="Pfam" id="PF01975"/>
    </source>
</evidence>
<comment type="caution">
    <text evidence="11">The sequence shown here is derived from an EMBL/GenBank/DDBJ whole genome shotgun (WGS) entry which is preliminary data.</text>
</comment>
<dbReference type="InterPro" id="IPR002828">
    <property type="entry name" value="SurE-like_Pase/nucleotidase"/>
</dbReference>
<reference evidence="11 12" key="1">
    <citation type="submission" date="2016-02" db="EMBL/GenBank/DDBJ databases">
        <title>Genome sequence of Clostridium tepidiprofundi DSM 19306.</title>
        <authorList>
            <person name="Poehlein A."/>
            <person name="Daniel R."/>
        </authorList>
    </citation>
    <scope>NUCLEOTIDE SEQUENCE [LARGE SCALE GENOMIC DNA]</scope>
    <source>
        <strain evidence="11 12">DSM 19306</strain>
    </source>
</reference>
<dbReference type="Pfam" id="PF01975">
    <property type="entry name" value="SurE"/>
    <property type="match status" value="1"/>
</dbReference>
<protein>
    <recommendedName>
        <fullName evidence="9">5'-nucleotidase SurE</fullName>
        <ecNumber evidence="9">3.1.3.5</ecNumber>
    </recommendedName>
    <alternativeName>
        <fullName evidence="9">Nucleoside 5'-monophosphate phosphohydrolase</fullName>
    </alternativeName>
</protein>
<dbReference type="SUPFAM" id="SSF64167">
    <property type="entry name" value="SurE-like"/>
    <property type="match status" value="1"/>
</dbReference>
<evidence type="ECO:0000256" key="4">
    <source>
        <dbReference type="ARBA" id="ARBA00011062"/>
    </source>
</evidence>
<feature type="binding site" evidence="9">
    <location>
        <position position="8"/>
    </location>
    <ligand>
        <name>a divalent metal cation</name>
        <dbReference type="ChEBI" id="CHEBI:60240"/>
    </ligand>
</feature>
<dbReference type="STRING" id="1121338.CLTEP_12290"/>
<dbReference type="PANTHER" id="PTHR30457">
    <property type="entry name" value="5'-NUCLEOTIDASE SURE"/>
    <property type="match status" value="1"/>
</dbReference>
<evidence type="ECO:0000256" key="2">
    <source>
        <dbReference type="ARBA" id="ARBA00001946"/>
    </source>
</evidence>
<comment type="catalytic activity">
    <reaction evidence="1 9">
        <text>a ribonucleoside 5'-phosphate + H2O = a ribonucleoside + phosphate</text>
        <dbReference type="Rhea" id="RHEA:12484"/>
        <dbReference type="ChEBI" id="CHEBI:15377"/>
        <dbReference type="ChEBI" id="CHEBI:18254"/>
        <dbReference type="ChEBI" id="CHEBI:43474"/>
        <dbReference type="ChEBI" id="CHEBI:58043"/>
        <dbReference type="EC" id="3.1.3.5"/>
    </reaction>
</comment>
<dbReference type="AlphaFoldDB" id="A0A151B4B7"/>
<evidence type="ECO:0000313" key="12">
    <source>
        <dbReference type="Proteomes" id="UP000075531"/>
    </source>
</evidence>
<keyword evidence="8 9" id="KW-0378">Hydrolase</keyword>
<dbReference type="HAMAP" id="MF_00060">
    <property type="entry name" value="SurE"/>
    <property type="match status" value="1"/>
</dbReference>
<evidence type="ECO:0000256" key="7">
    <source>
        <dbReference type="ARBA" id="ARBA00022741"/>
    </source>
</evidence>
<dbReference type="GO" id="GO:0008253">
    <property type="term" value="F:5'-nucleotidase activity"/>
    <property type="evidence" value="ECO:0007669"/>
    <property type="project" value="UniProtKB-UniRule"/>
</dbReference>
<keyword evidence="12" id="KW-1185">Reference proteome</keyword>
<evidence type="ECO:0000313" key="11">
    <source>
        <dbReference type="EMBL" id="KYH34764.1"/>
    </source>
</evidence>
<dbReference type="GO" id="GO:0005737">
    <property type="term" value="C:cytoplasm"/>
    <property type="evidence" value="ECO:0007669"/>
    <property type="project" value="UniProtKB-SubCell"/>
</dbReference>
<dbReference type="EMBL" id="LTBA01000010">
    <property type="protein sequence ID" value="KYH34764.1"/>
    <property type="molecule type" value="Genomic_DNA"/>
</dbReference>
<evidence type="ECO:0000256" key="3">
    <source>
        <dbReference type="ARBA" id="ARBA00004496"/>
    </source>
</evidence>
<evidence type="ECO:0000256" key="5">
    <source>
        <dbReference type="ARBA" id="ARBA00022490"/>
    </source>
</evidence>
<comment type="similarity">
    <text evidence="4 9">Belongs to the SurE nucleotidase family.</text>
</comment>
<comment type="cofactor">
    <cofactor evidence="2">
        <name>Mg(2+)</name>
        <dbReference type="ChEBI" id="CHEBI:18420"/>
    </cofactor>
</comment>
<dbReference type="Proteomes" id="UP000075531">
    <property type="component" value="Unassembled WGS sequence"/>
</dbReference>
<comment type="subcellular location">
    <subcellularLocation>
        <location evidence="3 9">Cytoplasm</location>
    </subcellularLocation>
</comment>
<dbReference type="NCBIfam" id="TIGR00087">
    <property type="entry name" value="surE"/>
    <property type="match status" value="1"/>
</dbReference>
<feature type="binding site" evidence="9">
    <location>
        <position position="39"/>
    </location>
    <ligand>
        <name>a divalent metal cation</name>
        <dbReference type="ChEBI" id="CHEBI:60240"/>
    </ligand>
</feature>
<dbReference type="OrthoDB" id="9780815at2"/>
<dbReference type="InterPro" id="IPR036523">
    <property type="entry name" value="SurE-like_sf"/>
</dbReference>
<organism evidence="11 12">
    <name type="scientific">Clostridium tepidiprofundi DSM 19306</name>
    <dbReference type="NCBI Taxonomy" id="1121338"/>
    <lineage>
        <taxon>Bacteria</taxon>
        <taxon>Bacillati</taxon>
        <taxon>Bacillota</taxon>
        <taxon>Clostridia</taxon>
        <taxon>Eubacteriales</taxon>
        <taxon>Clostridiaceae</taxon>
        <taxon>Clostridium</taxon>
    </lineage>
</organism>
<dbReference type="GO" id="GO:0008254">
    <property type="term" value="F:3'-nucleotidase activity"/>
    <property type="evidence" value="ECO:0007669"/>
    <property type="project" value="TreeGrafter"/>
</dbReference>
<keyword evidence="7 9" id="KW-0547">Nucleotide-binding</keyword>
<name>A0A151B4B7_9CLOT</name>